<evidence type="ECO:0000313" key="1">
    <source>
        <dbReference type="EMBL" id="QSS49064.1"/>
    </source>
</evidence>
<dbReference type="EMBL" id="CP069102">
    <property type="protein sequence ID" value="QSS49064.1"/>
    <property type="molecule type" value="Genomic_DNA"/>
</dbReference>
<name>A0A8A1L9E2_AJEC8</name>
<dbReference type="Proteomes" id="UP000663419">
    <property type="component" value="Chromosome 1"/>
</dbReference>
<gene>
    <name evidence="1" type="ORF">I7I53_09319</name>
</gene>
<sequence length="89" mass="9819">MTSSSAVPQPSFGAAVSKNACFHPELWLFVSQLGLGRLWLMFTCLRGKTPLPPTAISSKRSFYFTNVFALPRLGFISHTIVPARITISF</sequence>
<protein>
    <submittedName>
        <fullName evidence="1">Uncharacterized protein</fullName>
    </submittedName>
</protein>
<proteinExistence type="predicted"/>
<reference evidence="1" key="1">
    <citation type="submission" date="2021-01" db="EMBL/GenBank/DDBJ databases">
        <title>Chromosome-level genome assembly of a human fungal pathogen reveals clustering of transcriptionally co-regulated genes.</title>
        <authorList>
            <person name="Voorhies M."/>
            <person name="Cohen S."/>
            <person name="Shea T.P."/>
            <person name="Petrus S."/>
            <person name="Munoz J.F."/>
            <person name="Poplawski S."/>
            <person name="Goldman W.E."/>
            <person name="Michael T."/>
            <person name="Cuomo C.A."/>
            <person name="Sil A."/>
            <person name="Beyhan S."/>
        </authorList>
    </citation>
    <scope>NUCLEOTIDE SEQUENCE</scope>
    <source>
        <strain evidence="1">H88</strain>
    </source>
</reference>
<dbReference type="AlphaFoldDB" id="A0A8A1L9E2"/>
<accession>A0A8A1L9E2</accession>
<organism evidence="1 2">
    <name type="scientific">Ajellomyces capsulatus (strain H88)</name>
    <name type="common">Darling's disease fungus</name>
    <name type="synonym">Histoplasma capsulatum</name>
    <dbReference type="NCBI Taxonomy" id="544711"/>
    <lineage>
        <taxon>Eukaryota</taxon>
        <taxon>Fungi</taxon>
        <taxon>Dikarya</taxon>
        <taxon>Ascomycota</taxon>
        <taxon>Pezizomycotina</taxon>
        <taxon>Eurotiomycetes</taxon>
        <taxon>Eurotiomycetidae</taxon>
        <taxon>Onygenales</taxon>
        <taxon>Ajellomycetaceae</taxon>
        <taxon>Histoplasma</taxon>
    </lineage>
</organism>
<evidence type="ECO:0000313" key="2">
    <source>
        <dbReference type="Proteomes" id="UP000663419"/>
    </source>
</evidence>
<dbReference type="VEuPathDB" id="FungiDB:I7I53_09319"/>